<name>A0AAD4LB45_9AGAM</name>
<dbReference type="EMBL" id="JAKELL010000065">
    <property type="protein sequence ID" value="KAH8985289.1"/>
    <property type="molecule type" value="Genomic_DNA"/>
</dbReference>
<feature type="region of interest" description="Disordered" evidence="1">
    <location>
        <begin position="61"/>
        <end position="113"/>
    </location>
</feature>
<sequence length="130" mass="14632">MRKTVFRGLVLVPVIWTVIPALGVTSWVFYHRRNASANLKFDQAGFAASLYQHGASDGHPNFELESVSQRSQPPYLERRGRNQRLRVDSLSKPCSRKAGRVRKGCGENSGPSRSIVTCRAPEKSYLWAEK</sequence>
<keyword evidence="2" id="KW-0472">Membrane</keyword>
<accession>A0AAD4LB45</accession>
<evidence type="ECO:0000313" key="3">
    <source>
        <dbReference type="EMBL" id="KAH8985289.1"/>
    </source>
</evidence>
<feature type="compositionally biased region" description="Basic residues" evidence="1">
    <location>
        <begin position="94"/>
        <end position="103"/>
    </location>
</feature>
<feature type="compositionally biased region" description="Basic and acidic residues" evidence="1">
    <location>
        <begin position="76"/>
        <end position="89"/>
    </location>
</feature>
<evidence type="ECO:0000313" key="4">
    <source>
        <dbReference type="Proteomes" id="UP001201163"/>
    </source>
</evidence>
<feature type="transmembrane region" description="Helical" evidence="2">
    <location>
        <begin position="6"/>
        <end position="30"/>
    </location>
</feature>
<keyword evidence="2" id="KW-0812">Transmembrane</keyword>
<comment type="caution">
    <text evidence="3">The sequence shown here is derived from an EMBL/GenBank/DDBJ whole genome shotgun (WGS) entry which is preliminary data.</text>
</comment>
<proteinExistence type="predicted"/>
<evidence type="ECO:0000256" key="1">
    <source>
        <dbReference type="SAM" id="MobiDB-lite"/>
    </source>
</evidence>
<reference evidence="3" key="1">
    <citation type="submission" date="2022-01" db="EMBL/GenBank/DDBJ databases">
        <title>Comparative genomics reveals a dynamic genome evolution in the ectomycorrhizal milk-cap (Lactarius) mushrooms.</title>
        <authorList>
            <consortium name="DOE Joint Genome Institute"/>
            <person name="Lebreton A."/>
            <person name="Tang N."/>
            <person name="Kuo A."/>
            <person name="LaButti K."/>
            <person name="Drula E."/>
            <person name="Barry K."/>
            <person name="Clum A."/>
            <person name="Lipzen A."/>
            <person name="Mousain D."/>
            <person name="Ng V."/>
            <person name="Wang R."/>
            <person name="Wang X."/>
            <person name="Dai Y."/>
            <person name="Henrissat B."/>
            <person name="Grigoriev I.V."/>
            <person name="Guerin-Laguette A."/>
            <person name="Yu F."/>
            <person name="Martin F.M."/>
        </authorList>
    </citation>
    <scope>NUCLEOTIDE SEQUENCE</scope>
    <source>
        <strain evidence="3">QP</strain>
    </source>
</reference>
<dbReference type="AlphaFoldDB" id="A0AAD4LB45"/>
<evidence type="ECO:0000256" key="2">
    <source>
        <dbReference type="SAM" id="Phobius"/>
    </source>
</evidence>
<keyword evidence="2" id="KW-1133">Transmembrane helix</keyword>
<gene>
    <name evidence="3" type="ORF">EDB92DRAFT_1883405</name>
</gene>
<keyword evidence="4" id="KW-1185">Reference proteome</keyword>
<organism evidence="3 4">
    <name type="scientific">Lactarius akahatsu</name>
    <dbReference type="NCBI Taxonomy" id="416441"/>
    <lineage>
        <taxon>Eukaryota</taxon>
        <taxon>Fungi</taxon>
        <taxon>Dikarya</taxon>
        <taxon>Basidiomycota</taxon>
        <taxon>Agaricomycotina</taxon>
        <taxon>Agaricomycetes</taxon>
        <taxon>Russulales</taxon>
        <taxon>Russulaceae</taxon>
        <taxon>Lactarius</taxon>
    </lineage>
</organism>
<dbReference type="Proteomes" id="UP001201163">
    <property type="component" value="Unassembled WGS sequence"/>
</dbReference>
<protein>
    <submittedName>
        <fullName evidence="3">Uncharacterized protein</fullName>
    </submittedName>
</protein>